<organism evidence="1 2">
    <name type="scientific">Vallitalea maricola</name>
    <dbReference type="NCBI Taxonomy" id="3074433"/>
    <lineage>
        <taxon>Bacteria</taxon>
        <taxon>Bacillati</taxon>
        <taxon>Bacillota</taxon>
        <taxon>Clostridia</taxon>
        <taxon>Lachnospirales</taxon>
        <taxon>Vallitaleaceae</taxon>
        <taxon>Vallitalea</taxon>
    </lineage>
</organism>
<reference evidence="1" key="1">
    <citation type="submission" date="2023-09" db="EMBL/GenBank/DDBJ databases">
        <title>Vallitalea sediminicola and Vallitalea maricola sp. nov., anaerobic bacteria isolated from marine sediment.</title>
        <authorList>
            <person name="Hirano S."/>
            <person name="Maeda A."/>
            <person name="Terahara T."/>
            <person name="Mori K."/>
            <person name="Hamada M."/>
            <person name="Matsumoto R."/>
            <person name="Kobayashi T."/>
        </authorList>
    </citation>
    <scope>NUCLEOTIDE SEQUENCE</scope>
    <source>
        <strain evidence="1">AN17-2</strain>
    </source>
</reference>
<evidence type="ECO:0000313" key="2">
    <source>
        <dbReference type="Proteomes" id="UP001374599"/>
    </source>
</evidence>
<comment type="caution">
    <text evidence="1">The sequence shown here is derived from an EMBL/GenBank/DDBJ whole genome shotgun (WGS) entry which is preliminary data.</text>
</comment>
<dbReference type="EMBL" id="BTPU01000025">
    <property type="protein sequence ID" value="GMQ62388.1"/>
    <property type="molecule type" value="Genomic_DNA"/>
</dbReference>
<protein>
    <submittedName>
        <fullName evidence="1">Uncharacterized protein</fullName>
    </submittedName>
</protein>
<proteinExistence type="predicted"/>
<name>A0ACB5UIK6_9FIRM</name>
<sequence length="46" mass="5344">MNLRGFRFWVGFVSIIIFVCIGMVLLFKYVGQEPDLSFLNLDNMLS</sequence>
<gene>
    <name evidence="1" type="ORF">AN2V17_16200</name>
</gene>
<evidence type="ECO:0000313" key="1">
    <source>
        <dbReference type="EMBL" id="GMQ62388.1"/>
    </source>
</evidence>
<dbReference type="Proteomes" id="UP001374599">
    <property type="component" value="Unassembled WGS sequence"/>
</dbReference>
<keyword evidence="2" id="KW-1185">Reference proteome</keyword>
<accession>A0ACB5UIK6</accession>